<feature type="region of interest" description="Disordered" evidence="1">
    <location>
        <begin position="45"/>
        <end position="73"/>
    </location>
</feature>
<sequence length="443" mass="49672">MALREDFSGLTSAAPFPVLVGGASGPVPSLPPLAIPLHIPFGGTPAFHSAMPRDSPQQSGHRQQHEGRIGSYHGGLQPLSAPTADMVALEEFQKRRNLEQLALARLAKSVASLQGHSGPPGPPGREHRDRERALSVRLRERIYDSYVGYLGWLQEQQALGRDEDACVGAGPAKQKRHQLEELITDFVCQVSQCEKYHLGMSFELILRQTIERRGAAGLSFDPLRTAEAFRWLERYACNLLVQPWREEFRKIKLYGGFYKHKIERYICQPEAVLELLGYVRQGNCMVLPSKPLDPDEVTFVALDCLIANVECKILLLLKSGVRHFDSRWLDIYNTRCQLHGASIPECAVVLNHQYEQKLHSQRALETMYKEMENLGYGASVRLGDPRSELKGDLRGLDLKDSRVDKIVVTAPLAQSRKPPRHQVKGGQLTTSSKMAANDDEDRR</sequence>
<keyword evidence="4" id="KW-1185">Reference proteome</keyword>
<name>A0A1V9X1B2_9ACAR</name>
<feature type="region of interest" description="Disordered" evidence="1">
    <location>
        <begin position="413"/>
        <end position="443"/>
    </location>
</feature>
<comment type="caution">
    <text evidence="3">The sequence shown here is derived from an EMBL/GenBank/DDBJ whole genome shotgun (WGS) entry which is preliminary data.</text>
</comment>
<gene>
    <name evidence="3" type="ORF">BIW11_13671</name>
</gene>
<dbReference type="GO" id="GO:0005737">
    <property type="term" value="C:cytoplasm"/>
    <property type="evidence" value="ECO:0007669"/>
    <property type="project" value="TreeGrafter"/>
</dbReference>
<dbReference type="PANTHER" id="PTHR15326:SF2">
    <property type="entry name" value="PROTEIN TAMOZHENNIC"/>
    <property type="match status" value="1"/>
</dbReference>
<feature type="domain" description="Spermatogenesis-associated protein 2 PUB-like" evidence="2">
    <location>
        <begin position="226"/>
        <end position="335"/>
    </location>
</feature>
<dbReference type="PANTHER" id="PTHR15326">
    <property type="entry name" value="SPERMATOGENESIS-ASSOCIATED PROTEIN 2/TAMOZHENNIC"/>
    <property type="match status" value="1"/>
</dbReference>
<dbReference type="InterPro" id="IPR036339">
    <property type="entry name" value="PUB-like_dom_sf"/>
</dbReference>
<dbReference type="InterPro" id="IPR048839">
    <property type="entry name" value="SPATA2_PUB-like"/>
</dbReference>
<evidence type="ECO:0000313" key="3">
    <source>
        <dbReference type="EMBL" id="OQR67193.1"/>
    </source>
</evidence>
<accession>A0A1V9X1B2</accession>
<organism evidence="3 4">
    <name type="scientific">Tropilaelaps mercedesae</name>
    <dbReference type="NCBI Taxonomy" id="418985"/>
    <lineage>
        <taxon>Eukaryota</taxon>
        <taxon>Metazoa</taxon>
        <taxon>Ecdysozoa</taxon>
        <taxon>Arthropoda</taxon>
        <taxon>Chelicerata</taxon>
        <taxon>Arachnida</taxon>
        <taxon>Acari</taxon>
        <taxon>Parasitiformes</taxon>
        <taxon>Mesostigmata</taxon>
        <taxon>Gamasina</taxon>
        <taxon>Dermanyssoidea</taxon>
        <taxon>Laelapidae</taxon>
        <taxon>Tropilaelaps</taxon>
    </lineage>
</organism>
<dbReference type="InParanoid" id="A0A1V9X1B2"/>
<evidence type="ECO:0000259" key="2">
    <source>
        <dbReference type="Pfam" id="PF21388"/>
    </source>
</evidence>
<dbReference type="Proteomes" id="UP000192247">
    <property type="component" value="Unassembled WGS sequence"/>
</dbReference>
<dbReference type="AlphaFoldDB" id="A0A1V9X1B2"/>
<dbReference type="SUPFAM" id="SSF143503">
    <property type="entry name" value="PUG domain-like"/>
    <property type="match status" value="1"/>
</dbReference>
<dbReference type="OrthoDB" id="9837000at2759"/>
<dbReference type="EMBL" id="MNPL01029600">
    <property type="protein sequence ID" value="OQR67193.1"/>
    <property type="molecule type" value="Genomic_DNA"/>
</dbReference>
<evidence type="ECO:0000256" key="1">
    <source>
        <dbReference type="SAM" id="MobiDB-lite"/>
    </source>
</evidence>
<feature type="region of interest" description="Disordered" evidence="1">
    <location>
        <begin position="111"/>
        <end position="131"/>
    </location>
</feature>
<dbReference type="Gene3D" id="1.20.58.2190">
    <property type="match status" value="1"/>
</dbReference>
<evidence type="ECO:0000313" key="4">
    <source>
        <dbReference type="Proteomes" id="UP000192247"/>
    </source>
</evidence>
<proteinExistence type="predicted"/>
<protein>
    <recommendedName>
        <fullName evidence="2">Spermatogenesis-associated protein 2 PUB-like domain-containing protein</fullName>
    </recommendedName>
</protein>
<reference evidence="3 4" key="1">
    <citation type="journal article" date="2017" name="Gigascience">
        <title>Draft genome of the honey bee ectoparasitic mite, Tropilaelaps mercedesae, is shaped by the parasitic life history.</title>
        <authorList>
            <person name="Dong X."/>
            <person name="Armstrong S.D."/>
            <person name="Xia D."/>
            <person name="Makepeace B.L."/>
            <person name="Darby A.C."/>
            <person name="Kadowaki T."/>
        </authorList>
    </citation>
    <scope>NUCLEOTIDE SEQUENCE [LARGE SCALE GENOMIC DNA]</scope>
    <source>
        <strain evidence="3">Wuxi-XJTLU</strain>
    </source>
</reference>
<dbReference type="Pfam" id="PF21388">
    <property type="entry name" value="SPATA2_PUB-like"/>
    <property type="match status" value="1"/>
</dbReference>